<dbReference type="AlphaFoldDB" id="A0A066WVE9"/>
<dbReference type="OrthoDB" id="3034698at2"/>
<evidence type="ECO:0000313" key="1">
    <source>
        <dbReference type="EMBL" id="KDN54904.1"/>
    </source>
</evidence>
<dbReference type="RefSeq" id="WP_035659858.1">
    <property type="nucleotide sequence ID" value="NZ_JNCA01000017.1"/>
</dbReference>
<organism evidence="1 2">
    <name type="scientific">Flavobacterium seoulense</name>
    <dbReference type="NCBI Taxonomy" id="1492738"/>
    <lineage>
        <taxon>Bacteria</taxon>
        <taxon>Pseudomonadati</taxon>
        <taxon>Bacteroidota</taxon>
        <taxon>Flavobacteriia</taxon>
        <taxon>Flavobacteriales</taxon>
        <taxon>Flavobacteriaceae</taxon>
        <taxon>Flavobacterium</taxon>
    </lineage>
</organism>
<protein>
    <submittedName>
        <fullName evidence="1">Uncharacterized protein</fullName>
    </submittedName>
</protein>
<accession>A0A066WVE9</accession>
<dbReference type="STRING" id="1492738.FEM21_19090"/>
<dbReference type="eggNOG" id="ENOG5032WD9">
    <property type="taxonomic scope" value="Bacteria"/>
</dbReference>
<comment type="caution">
    <text evidence="1">The sequence shown here is derived from an EMBL/GenBank/DDBJ whole genome shotgun (WGS) entry which is preliminary data.</text>
</comment>
<sequence>MFSKNFISFLKEAQFTFEILASGITQLGKVNYAKKGLYFTSFTSISTGLERIGKICLILDYCIRNNGDYPSAKTLKNDIGHDLEELYKKSKEIISHFDFKLNYLQDLEDPIYIEILSILSNFAKGDRYSNIDFLVNKNPKNDPIKDWHLKVDQVLFEERVSQAKKAKIKFNSEMAGRILGGLSIVQHLSETGLELNDIETSSYQTGVASAVSKYRQLYTLHIIRYWVCLLRKLQDEAYKKKLDIPHFSEIFAIFNNEDSYLLTRKTFERL</sequence>
<name>A0A066WVE9_9FLAO</name>
<dbReference type="EMBL" id="JNCA01000017">
    <property type="protein sequence ID" value="KDN54904.1"/>
    <property type="molecule type" value="Genomic_DNA"/>
</dbReference>
<dbReference type="Proteomes" id="UP000027064">
    <property type="component" value="Unassembled WGS sequence"/>
</dbReference>
<keyword evidence="2" id="KW-1185">Reference proteome</keyword>
<evidence type="ECO:0000313" key="2">
    <source>
        <dbReference type="Proteomes" id="UP000027064"/>
    </source>
</evidence>
<proteinExistence type="predicted"/>
<gene>
    <name evidence="1" type="ORF">FEM21_19090</name>
</gene>
<dbReference type="PATRIC" id="fig|1492738.3.peg.1898"/>
<reference evidence="1 2" key="1">
    <citation type="submission" date="2014-05" db="EMBL/GenBank/DDBJ databases">
        <title>Genome Sequence of Flavobacterium sp. EM1321.</title>
        <authorList>
            <person name="Shin S.-K."/>
            <person name="Yi H."/>
        </authorList>
    </citation>
    <scope>NUCLEOTIDE SEQUENCE [LARGE SCALE GENOMIC DNA]</scope>
    <source>
        <strain evidence="1 2">EM1321</strain>
    </source>
</reference>